<reference evidence="1" key="1">
    <citation type="journal article" date="2014" name="Int. J. Syst. Evol. Microbiol.">
        <title>Complete genome sequence of Corynebacterium casei LMG S-19264T (=DSM 44701T), isolated from a smear-ripened cheese.</title>
        <authorList>
            <consortium name="US DOE Joint Genome Institute (JGI-PGF)"/>
            <person name="Walter F."/>
            <person name="Albersmeier A."/>
            <person name="Kalinowski J."/>
            <person name="Ruckert C."/>
        </authorList>
    </citation>
    <scope>NUCLEOTIDE SEQUENCE</scope>
    <source>
        <strain evidence="1">JCM 3093</strain>
    </source>
</reference>
<proteinExistence type="predicted"/>
<comment type="caution">
    <text evidence="1">The sequence shown here is derived from an EMBL/GenBank/DDBJ whole genome shotgun (WGS) entry which is preliminary data.</text>
</comment>
<dbReference type="AlphaFoldDB" id="A0AA37BMF4"/>
<evidence type="ECO:0000313" key="1">
    <source>
        <dbReference type="EMBL" id="GGK90857.1"/>
    </source>
</evidence>
<sequence>MLAYPVSTPQGPPRIWAVILNELVLAGRPCADWWQLYRPRFETSGQVTVLGSGVPGDLIQLGPYDRETADFIRGHLIEHDVPQGAVKIRRWKAKP</sequence>
<dbReference type="Proteomes" id="UP000627984">
    <property type="component" value="Unassembled WGS sequence"/>
</dbReference>
<dbReference type="RefSeq" id="WP_191897588.1">
    <property type="nucleotide sequence ID" value="NZ_BMQD01000023.1"/>
</dbReference>
<name>A0AA37BMF4_9ACTN</name>
<reference evidence="1" key="2">
    <citation type="submission" date="2022-09" db="EMBL/GenBank/DDBJ databases">
        <authorList>
            <person name="Sun Q."/>
            <person name="Ohkuma M."/>
        </authorList>
    </citation>
    <scope>NUCLEOTIDE SEQUENCE</scope>
    <source>
        <strain evidence="1">JCM 3093</strain>
    </source>
</reference>
<evidence type="ECO:0000313" key="2">
    <source>
        <dbReference type="Proteomes" id="UP000627984"/>
    </source>
</evidence>
<organism evidence="1 2">
    <name type="scientific">Planomonospora parontospora</name>
    <dbReference type="NCBI Taxonomy" id="58119"/>
    <lineage>
        <taxon>Bacteria</taxon>
        <taxon>Bacillati</taxon>
        <taxon>Actinomycetota</taxon>
        <taxon>Actinomycetes</taxon>
        <taxon>Streptosporangiales</taxon>
        <taxon>Streptosporangiaceae</taxon>
        <taxon>Planomonospora</taxon>
    </lineage>
</organism>
<protein>
    <submittedName>
        <fullName evidence="1">Uncharacterized protein</fullName>
    </submittedName>
</protein>
<gene>
    <name evidence="1" type="ORF">GCM10010126_57900</name>
</gene>
<accession>A0AA37BMF4</accession>
<dbReference type="EMBL" id="BMQD01000023">
    <property type="protein sequence ID" value="GGK90857.1"/>
    <property type="molecule type" value="Genomic_DNA"/>
</dbReference>